<dbReference type="Proteomes" id="UP000231134">
    <property type="component" value="Unassembled WGS sequence"/>
</dbReference>
<dbReference type="Pfam" id="PF00069">
    <property type="entry name" value="Pkinase"/>
    <property type="match status" value="1"/>
</dbReference>
<gene>
    <name evidence="4" type="ORF">BGX16_1664</name>
</gene>
<protein>
    <submittedName>
        <fullName evidence="4">Protein kinase-like protein</fullName>
    </submittedName>
</protein>
<keyword evidence="4" id="KW-0418">Kinase</keyword>
<keyword evidence="2" id="KW-0067">ATP-binding</keyword>
<dbReference type="RefSeq" id="WP_100425619.1">
    <property type="nucleotide sequence ID" value="NZ_PGEX01000001.1"/>
</dbReference>
<feature type="domain" description="Protein kinase" evidence="3">
    <location>
        <begin position="23"/>
        <end position="302"/>
    </location>
</feature>
<keyword evidence="1" id="KW-0547">Nucleotide-binding</keyword>
<sequence length="481" mass="55034">MFTDEIVKQNKITNVETESAGIFELKECIGEGGQGAVYKTQRTNLLVKLSYTSKGFNQETVYRRYRNLRSRIDLPDYIAKPLNEIKPIEKGGKIFYGYVMELMEDMVSLSSLQCKKNESFALYLDRLGGIRRIYTLLRKLAEILEQIHSVGYCYGDLNPNNVFISSNTEYNEVQLIDCDNMVIAADFNDSIAFKGFSAPEVVREHKFNTPLSDTWSFAVIAFFTLRQELPFHGKLVTDAATMEISTMGKKEEESDLPFIDDMDKDNTGKSSALRNLLETEMLQSLFKRTFSGEKSFLTRPALFEWIETLRIGETSFMKCKNCGKHYIKVSKKHECPFCDKESHTPYILILNTILAGNKIQDTGFSHPAYLLEDTSTLMNIPIAETKSANIEASFNVSKQQLSILLTDQKELKVTLNIPKEKTTKSCTLKKGISLLIDVKEGKQYQILFPEYTRTNIIHDDSKENDPLKFRSVILFKYWGEE</sequence>
<organism evidence="4 5">
    <name type="scientific">Hallerella succinigenes</name>
    <dbReference type="NCBI Taxonomy" id="1896222"/>
    <lineage>
        <taxon>Bacteria</taxon>
        <taxon>Pseudomonadati</taxon>
        <taxon>Fibrobacterota</taxon>
        <taxon>Fibrobacteria</taxon>
        <taxon>Fibrobacterales</taxon>
        <taxon>Fibrobacteraceae</taxon>
        <taxon>Hallerella</taxon>
    </lineage>
</organism>
<keyword evidence="4" id="KW-0808">Transferase</keyword>
<reference evidence="4 5" key="1">
    <citation type="submission" date="2017-11" db="EMBL/GenBank/DDBJ databases">
        <title>Animal gut microbial communities from fecal samples from Wisconsin, USA.</title>
        <authorList>
            <person name="Neumann A."/>
        </authorList>
    </citation>
    <scope>NUCLEOTIDE SEQUENCE [LARGE SCALE GENOMIC DNA]</scope>
    <source>
        <strain evidence="4 5">UWS3</strain>
    </source>
</reference>
<dbReference type="AlphaFoldDB" id="A0A2M9A7I2"/>
<keyword evidence="5" id="KW-1185">Reference proteome</keyword>
<dbReference type="Gene3D" id="1.10.510.10">
    <property type="entry name" value="Transferase(Phosphotransferase) domain 1"/>
    <property type="match status" value="1"/>
</dbReference>
<dbReference type="OrthoDB" id="1022767at2"/>
<dbReference type="SMART" id="SM00220">
    <property type="entry name" value="S_TKc"/>
    <property type="match status" value="1"/>
</dbReference>
<dbReference type="InterPro" id="IPR000719">
    <property type="entry name" value="Prot_kinase_dom"/>
</dbReference>
<dbReference type="InterPro" id="IPR050117">
    <property type="entry name" value="MAPK"/>
</dbReference>
<dbReference type="PROSITE" id="PS50011">
    <property type="entry name" value="PROTEIN_KINASE_DOM"/>
    <property type="match status" value="1"/>
</dbReference>
<dbReference type="GO" id="GO:0005524">
    <property type="term" value="F:ATP binding"/>
    <property type="evidence" value="ECO:0007669"/>
    <property type="project" value="UniProtKB-KW"/>
</dbReference>
<evidence type="ECO:0000256" key="2">
    <source>
        <dbReference type="ARBA" id="ARBA00022840"/>
    </source>
</evidence>
<name>A0A2M9A7I2_9BACT</name>
<evidence type="ECO:0000313" key="5">
    <source>
        <dbReference type="Proteomes" id="UP000231134"/>
    </source>
</evidence>
<evidence type="ECO:0000313" key="4">
    <source>
        <dbReference type="EMBL" id="PJJ41676.1"/>
    </source>
</evidence>
<evidence type="ECO:0000256" key="1">
    <source>
        <dbReference type="ARBA" id="ARBA00022741"/>
    </source>
</evidence>
<dbReference type="EMBL" id="PGEX01000001">
    <property type="protein sequence ID" value="PJJ41676.1"/>
    <property type="molecule type" value="Genomic_DNA"/>
</dbReference>
<proteinExistence type="predicted"/>
<dbReference type="SUPFAM" id="SSF56112">
    <property type="entry name" value="Protein kinase-like (PK-like)"/>
    <property type="match status" value="1"/>
</dbReference>
<dbReference type="GO" id="GO:0004672">
    <property type="term" value="F:protein kinase activity"/>
    <property type="evidence" value="ECO:0007669"/>
    <property type="project" value="InterPro"/>
</dbReference>
<accession>A0A2M9A7I2</accession>
<evidence type="ECO:0000259" key="3">
    <source>
        <dbReference type="PROSITE" id="PS50011"/>
    </source>
</evidence>
<comment type="caution">
    <text evidence="4">The sequence shown here is derived from an EMBL/GenBank/DDBJ whole genome shotgun (WGS) entry which is preliminary data.</text>
</comment>
<dbReference type="InterPro" id="IPR011009">
    <property type="entry name" value="Kinase-like_dom_sf"/>
</dbReference>
<dbReference type="PANTHER" id="PTHR24055">
    <property type="entry name" value="MITOGEN-ACTIVATED PROTEIN KINASE"/>
    <property type="match status" value="1"/>
</dbReference>